<evidence type="ECO:0000313" key="3">
    <source>
        <dbReference type="EMBL" id="EBO7435173.1"/>
    </source>
</evidence>
<dbReference type="EMBL" id="AAGJMH010000034">
    <property type="protein sequence ID" value="EBO7435173.1"/>
    <property type="molecule type" value="Genomic_DNA"/>
</dbReference>
<dbReference type="Pfam" id="PF06048">
    <property type="entry name" value="DUF927"/>
    <property type="match status" value="1"/>
</dbReference>
<organism evidence="3">
    <name type="scientific">Salmonella enterica</name>
    <name type="common">Salmonella choleraesuis</name>
    <dbReference type="NCBI Taxonomy" id="28901"/>
    <lineage>
        <taxon>Bacteria</taxon>
        <taxon>Pseudomonadati</taxon>
        <taxon>Pseudomonadota</taxon>
        <taxon>Gammaproteobacteria</taxon>
        <taxon>Enterobacterales</taxon>
        <taxon>Enterobacteriaceae</taxon>
        <taxon>Salmonella</taxon>
    </lineage>
</organism>
<gene>
    <name evidence="3" type="ORF">D0U91_22985</name>
</gene>
<proteinExistence type="predicted"/>
<evidence type="ECO:0000259" key="2">
    <source>
        <dbReference type="Pfam" id="PF06048"/>
    </source>
</evidence>
<dbReference type="AlphaFoldDB" id="A0A5U1KRW9"/>
<evidence type="ECO:0000256" key="1">
    <source>
        <dbReference type="SAM" id="Coils"/>
    </source>
</evidence>
<comment type="caution">
    <text evidence="3">The sequence shown here is derived from an EMBL/GenBank/DDBJ whole genome shotgun (WGS) entry which is preliminary data.</text>
</comment>
<keyword evidence="1" id="KW-0175">Coiled coil</keyword>
<name>A0A5U1KRW9_SALER</name>
<sequence>MITHQKYIHKNIIIGEIMNRENTEMEAEKLLDNMDLSLDDEEQQSDEDTTLTHPEIDAFDNAKLYDERITDEAFYASNNYAIHPKGFFKRIYPKDGNPYWKQIHNYFAIPYLKLSTAKQGSGVKTLEANTGYTGVRFLNNDLEVNEVALSSSDRAEFTSSKSRLTLNDWTPPAGSDRSEVYKAFMEAAQAGYEPHVRPNGKVYPAFIKRMTGYTQRGWVTPDLHIRSKHDLYVGKVATQSEKKGDPEIQKETTREIIKHSPAVRIFLAGTYASYTKGRICISDEFCPIVNYTGEGEKGKSTTLKICAATEGSPAKGRMIIEAISSEVGVENFATAYNHGPVFLDEIDELLRTNDLPQRIMRLTNGGGRVIFDKDNTFKQPNVWNGMFFTTSNQSLRQSVKGDGKESAILTRLIEIDIHDPDLHIFFPDKNDGGKVSQWMSKLSENYGHIYDEIIAYITKNADELEQKLADFESELLTTEELRYFKKNRRSAHTLALIMLGAEIMESVLGKESAMLTHEAINIYKNKYAQDINEQIDYADYKYISHLERLYEWINANKGMISWSKFAYAEQSDDINESISRTQKKAAQTLTNNATHRGSVLAEVKINRVMEHSDDFEGTIVFNAMGIKHLKQHAQLDFNELCQSLEKLGMVEPDARFTPNKVKDLGLSSSRTTRLTLKPIDELRSDMITTKNSILVNDSEKTEGQTEILNQNNADSEFNINKILEASAQYEEDYSAYFDRT</sequence>
<feature type="coiled-coil region" evidence="1">
    <location>
        <begin position="454"/>
        <end position="481"/>
    </location>
</feature>
<protein>
    <submittedName>
        <fullName evidence="3">DUF927 domain-containing protein</fullName>
    </submittedName>
</protein>
<dbReference type="InterPro" id="IPR009270">
    <property type="entry name" value="DUF927"/>
</dbReference>
<accession>A0A5U1KRW9</accession>
<reference evidence="3" key="1">
    <citation type="submission" date="2018-08" db="EMBL/GenBank/DDBJ databases">
        <authorList>
            <consortium name="PulseNet: The National Subtyping Network for Foodborne Disease Surveillance"/>
            <person name="Tarr C.L."/>
            <person name="Trees E."/>
            <person name="Katz L.S."/>
            <person name="Carleton-Romer H.A."/>
            <person name="Stroika S."/>
            <person name="Kucerova Z."/>
            <person name="Roache K.F."/>
            <person name="Sabol A.L."/>
            <person name="Besser J."/>
            <person name="Gerner-Smidt P."/>
        </authorList>
    </citation>
    <scope>NUCLEOTIDE SEQUENCE</scope>
    <source>
        <strain evidence="3">PNUSAS046152</strain>
    </source>
</reference>
<feature type="domain" description="DUF927" evidence="2">
    <location>
        <begin position="280"/>
        <end position="381"/>
    </location>
</feature>